<sequence length="740" mass="77401">MFAKAKQGLAHNTVAPSLLGNRDLKQLQSVINTEKDFVKSHTRTGSDFKDTADALKAWGESEGEDLSDVMGKMCTLYHQYEAGVERFNAHLSNFRLHFKSIRTREEGLSDLKARKRALVARIDSLEKKLAKMGPENKQLMQTTGQLKDSRNEMISMESEVRAEESALGDFKRRTARDALSLKCGGLQELAEKMLIIASSGRLLVEQVPTRVTPPGGPRAEYNGFSRTDQILADATQSLNNVSFRLGSTVATDQTGALAHPYQAPSLYDGDDTSSQAHPIYAQHSSNTDSPQVQVEPLPAATPINSAVTPIAARFASSSNPASTGPGGPGGGHNSSLSTDGFKDVAADEWGKAAGLALTGASGRVNTPPPGDAAGTQSYWRDADAEHDANIGVATKVQLAKASATPTGSISGVAPSTSGGNGIPDINSGSLDVPDSRLPRLQVVNVTPSPDEERPSRTQFSTGETKKQFSSNSNNADFDRSYFTEIGSTRALQESVRRPTSPPATGSPSTSYRYSLGGPSAGMGHAPASPQPSTAYEPPEGGRKMSAAAFKRGFARAPSAQSVGPVAGGSIPPGQGYYDEAGSPTAMTPTASAGAGPGGYGASKVGSDIEPLQIRKRFSVASGHALNANTRIQAEEGLDDAAPPYAAPQYQPAQQQQQHQEYLGAGGSGGPGSAHPNSVYGGVDGMDFAAASQQYGGGGSDQGYQHNTPWATPMSQQSSAEYASATGHPQQGRTPLPPGGW</sequence>
<dbReference type="Pfam" id="PF13805">
    <property type="entry name" value="Pil1"/>
    <property type="match status" value="1"/>
</dbReference>
<dbReference type="GO" id="GO:0008289">
    <property type="term" value="F:lipid binding"/>
    <property type="evidence" value="ECO:0007669"/>
    <property type="project" value="TreeGrafter"/>
</dbReference>
<gene>
    <name evidence="3" type="ORF">A4X09_0g3991</name>
</gene>
<dbReference type="EMBL" id="LWDG02000157">
    <property type="protein sequence ID" value="KAE8268343.1"/>
    <property type="molecule type" value="Genomic_DNA"/>
</dbReference>
<feature type="coiled-coil region" evidence="1">
    <location>
        <begin position="108"/>
        <end position="166"/>
    </location>
</feature>
<dbReference type="Gene3D" id="1.20.1270.60">
    <property type="entry name" value="Arfaptin homology (AH) domain/BAR domain"/>
    <property type="match status" value="1"/>
</dbReference>
<reference evidence="3" key="2">
    <citation type="journal article" date="2019" name="IMA Fungus">
        <title>Genome sequencing and comparison of five Tilletia species to identify candidate genes for the detection of regulated species infecting wheat.</title>
        <authorList>
            <person name="Nguyen H.D.T."/>
            <person name="Sultana T."/>
            <person name="Kesanakurti P."/>
            <person name="Hambleton S."/>
        </authorList>
    </citation>
    <scope>NUCLEOTIDE SEQUENCE</scope>
    <source>
        <strain evidence="3">DAOMC 236422</strain>
    </source>
</reference>
<dbReference type="InterPro" id="IPR027267">
    <property type="entry name" value="AH/BAR_dom_sf"/>
</dbReference>
<dbReference type="GO" id="GO:0005886">
    <property type="term" value="C:plasma membrane"/>
    <property type="evidence" value="ECO:0007669"/>
    <property type="project" value="TreeGrafter"/>
</dbReference>
<feature type="compositionally biased region" description="Polar residues" evidence="2">
    <location>
        <begin position="456"/>
        <end position="475"/>
    </location>
</feature>
<feature type="region of interest" description="Disordered" evidence="2">
    <location>
        <begin position="316"/>
        <end position="340"/>
    </location>
</feature>
<dbReference type="AlphaFoldDB" id="A0A8X7N8L3"/>
<keyword evidence="1" id="KW-0175">Coiled coil</keyword>
<feature type="compositionally biased region" description="Polar residues" evidence="2">
    <location>
        <begin position="403"/>
        <end position="417"/>
    </location>
</feature>
<comment type="caution">
    <text evidence="3">The sequence shown here is derived from an EMBL/GenBank/DDBJ whole genome shotgun (WGS) entry which is preliminary data.</text>
</comment>
<evidence type="ECO:0000256" key="2">
    <source>
        <dbReference type="SAM" id="MobiDB-lite"/>
    </source>
</evidence>
<dbReference type="GO" id="GO:0070941">
    <property type="term" value="P:eisosome assembly"/>
    <property type="evidence" value="ECO:0007669"/>
    <property type="project" value="TreeGrafter"/>
</dbReference>
<dbReference type="PANTHER" id="PTHR31962">
    <property type="entry name" value="SPHINGOLIPID LONG CHAIN BASE-RESPONSIVE PROTEIN PIL1"/>
    <property type="match status" value="1"/>
</dbReference>
<dbReference type="PANTHER" id="PTHR31962:SF6">
    <property type="entry name" value="EISOSOME COMPONENT PIL1-DOMAIN-CONTAINING PROTEIN"/>
    <property type="match status" value="1"/>
</dbReference>
<evidence type="ECO:0000256" key="1">
    <source>
        <dbReference type="SAM" id="Coils"/>
    </source>
</evidence>
<dbReference type="Proteomes" id="UP000078113">
    <property type="component" value="Unassembled WGS sequence"/>
</dbReference>
<accession>A0A8X7N8L3</accession>
<reference evidence="3" key="1">
    <citation type="submission" date="2016-04" db="EMBL/GenBank/DDBJ databases">
        <authorList>
            <person name="Nguyen H.D."/>
            <person name="Samba Siva P."/>
            <person name="Cullis J."/>
            <person name="Levesque C.A."/>
            <person name="Hambleton S."/>
        </authorList>
    </citation>
    <scope>NUCLEOTIDE SEQUENCE</scope>
    <source>
        <strain evidence="3">DAOMC 236422</strain>
    </source>
</reference>
<evidence type="ECO:0000313" key="4">
    <source>
        <dbReference type="Proteomes" id="UP000078113"/>
    </source>
</evidence>
<feature type="region of interest" description="Disordered" evidence="2">
    <location>
        <begin position="640"/>
        <end position="740"/>
    </location>
</feature>
<evidence type="ECO:0000313" key="3">
    <source>
        <dbReference type="EMBL" id="KAE8268343.1"/>
    </source>
</evidence>
<feature type="compositionally biased region" description="Low complexity" evidence="2">
    <location>
        <begin position="640"/>
        <end position="657"/>
    </location>
</feature>
<feature type="compositionally biased region" description="Polar residues" evidence="2">
    <location>
        <begin position="272"/>
        <end position="292"/>
    </location>
</feature>
<protein>
    <recommendedName>
        <fullName evidence="5">Eisosome component PIL1-domain-containing protein</fullName>
    </recommendedName>
</protein>
<evidence type="ECO:0008006" key="5">
    <source>
        <dbReference type="Google" id="ProtNLM"/>
    </source>
</evidence>
<dbReference type="InterPro" id="IPR028245">
    <property type="entry name" value="PIL1/LSP1"/>
</dbReference>
<feature type="region of interest" description="Disordered" evidence="2">
    <location>
        <begin position="261"/>
        <end position="293"/>
    </location>
</feature>
<feature type="compositionally biased region" description="Polar residues" evidence="2">
    <location>
        <begin position="705"/>
        <end position="732"/>
    </location>
</feature>
<feature type="region of interest" description="Disordered" evidence="2">
    <location>
        <begin position="402"/>
        <end position="542"/>
    </location>
</feature>
<dbReference type="GO" id="GO:0006897">
    <property type="term" value="P:endocytosis"/>
    <property type="evidence" value="ECO:0007669"/>
    <property type="project" value="TreeGrafter"/>
</dbReference>
<proteinExistence type="predicted"/>
<dbReference type="GO" id="GO:0036286">
    <property type="term" value="C:eisosome filament"/>
    <property type="evidence" value="ECO:0007669"/>
    <property type="project" value="TreeGrafter"/>
</dbReference>
<keyword evidence="4" id="KW-1185">Reference proteome</keyword>
<name>A0A8X7N8L3_9BASI</name>
<organism evidence="3 4">
    <name type="scientific">Tilletia walkeri</name>
    <dbReference type="NCBI Taxonomy" id="117179"/>
    <lineage>
        <taxon>Eukaryota</taxon>
        <taxon>Fungi</taxon>
        <taxon>Dikarya</taxon>
        <taxon>Basidiomycota</taxon>
        <taxon>Ustilaginomycotina</taxon>
        <taxon>Exobasidiomycetes</taxon>
        <taxon>Tilletiales</taxon>
        <taxon>Tilletiaceae</taxon>
        <taxon>Tilletia</taxon>
    </lineage>
</organism>